<evidence type="ECO:0000256" key="1">
    <source>
        <dbReference type="SAM" id="Coils"/>
    </source>
</evidence>
<evidence type="ECO:0000313" key="3">
    <source>
        <dbReference type="EMBL" id="RGC35072.1"/>
    </source>
</evidence>
<dbReference type="GO" id="GO:0004853">
    <property type="term" value="F:uroporphyrinogen decarboxylase activity"/>
    <property type="evidence" value="ECO:0007669"/>
    <property type="project" value="InterPro"/>
</dbReference>
<feature type="domain" description="Uroporphyrinogen decarboxylase (URO-D)" evidence="2">
    <location>
        <begin position="205"/>
        <end position="407"/>
    </location>
</feature>
<keyword evidence="1" id="KW-0175">Coiled coil</keyword>
<name>A0A3E2X2I2_9FIRM</name>
<feature type="coiled-coil region" evidence="1">
    <location>
        <begin position="22"/>
        <end position="49"/>
    </location>
</feature>
<reference evidence="3 4" key="1">
    <citation type="submission" date="2018-08" db="EMBL/GenBank/DDBJ databases">
        <title>A genome reference for cultivated species of the human gut microbiota.</title>
        <authorList>
            <person name="Zou Y."/>
            <person name="Xue W."/>
            <person name="Luo G."/>
        </authorList>
    </citation>
    <scope>NUCLEOTIDE SEQUENCE [LARGE SCALE GENOMIC DNA]</scope>
    <source>
        <strain evidence="3 4">AF19-21</strain>
    </source>
</reference>
<dbReference type="InterPro" id="IPR000257">
    <property type="entry name" value="Uroporphyrinogen_deCOase"/>
</dbReference>
<dbReference type="PANTHER" id="PTHR47099">
    <property type="entry name" value="METHYLCOBAMIDE:COM METHYLTRANSFERASE MTBA"/>
    <property type="match status" value="1"/>
</dbReference>
<dbReference type="AlphaFoldDB" id="A0A3E2X2I2"/>
<dbReference type="Pfam" id="PF01208">
    <property type="entry name" value="URO-D"/>
    <property type="match status" value="1"/>
</dbReference>
<dbReference type="InterPro" id="IPR052024">
    <property type="entry name" value="Methanogen_methyltrans"/>
</dbReference>
<dbReference type="GO" id="GO:0006779">
    <property type="term" value="P:porphyrin-containing compound biosynthetic process"/>
    <property type="evidence" value="ECO:0007669"/>
    <property type="project" value="InterPro"/>
</dbReference>
<gene>
    <name evidence="3" type="ORF">DWX41_02460</name>
</gene>
<comment type="caution">
    <text evidence="3">The sequence shown here is derived from an EMBL/GenBank/DDBJ whole genome shotgun (WGS) entry which is preliminary data.</text>
</comment>
<accession>A0A3E2X2I2</accession>
<proteinExistence type="predicted"/>
<dbReference type="InterPro" id="IPR038071">
    <property type="entry name" value="UROD/MetE-like_sf"/>
</dbReference>
<sequence>MIISWKTRCGFLYKLLVYSVEKERVNMNYEKHNEEVRRLLQQAEEGKCERVMMELAMNPRMIISDPMLNPRRITFEEYLKNPQIMLEIQCQFQEYCAESLISDRIMGFENLQEITPYPDFQNVLEGACLGCEIAFHGCNEPGTKVCADETTKYELLKNTRPLTDPLGGIVSTLLSHYEFFKKKREEGYTYKGKPLGSPGMAGMGTDGPFTIACSLIGATQACMDLYVDQDYMMELLDYITEAVIARNKALRRCYGQPEKSKSFGFADDSIALLSLDTYTELILPFHKKMMRELCTGEEPGWIHLCGDASRFFPTLVRELNAGTFDTGFPIDHGRVVRELGPDITVKGGVHVETLRAGTAEEVANAVKTILEAVKPFTRKFIIKEANNLSPGTPPENLSAMHEAVRRYGYYK</sequence>
<dbReference type="SUPFAM" id="SSF51726">
    <property type="entry name" value="UROD/MetE-like"/>
    <property type="match status" value="1"/>
</dbReference>
<protein>
    <recommendedName>
        <fullName evidence="2">Uroporphyrinogen decarboxylase (URO-D) domain-containing protein</fullName>
    </recommendedName>
</protein>
<evidence type="ECO:0000259" key="2">
    <source>
        <dbReference type="Pfam" id="PF01208"/>
    </source>
</evidence>
<dbReference type="Proteomes" id="UP000261111">
    <property type="component" value="Unassembled WGS sequence"/>
</dbReference>
<organism evidence="3 4">
    <name type="scientific">Hungatella hathewayi</name>
    <dbReference type="NCBI Taxonomy" id="154046"/>
    <lineage>
        <taxon>Bacteria</taxon>
        <taxon>Bacillati</taxon>
        <taxon>Bacillota</taxon>
        <taxon>Clostridia</taxon>
        <taxon>Lachnospirales</taxon>
        <taxon>Lachnospiraceae</taxon>
        <taxon>Hungatella</taxon>
    </lineage>
</organism>
<dbReference type="Gene3D" id="3.20.20.210">
    <property type="match status" value="1"/>
</dbReference>
<dbReference type="EMBL" id="QVIA01000002">
    <property type="protein sequence ID" value="RGC35072.1"/>
    <property type="molecule type" value="Genomic_DNA"/>
</dbReference>
<evidence type="ECO:0000313" key="4">
    <source>
        <dbReference type="Proteomes" id="UP000261111"/>
    </source>
</evidence>
<dbReference type="PANTHER" id="PTHR47099:SF1">
    <property type="entry name" value="METHYLCOBAMIDE:COM METHYLTRANSFERASE MTBA"/>
    <property type="match status" value="1"/>
</dbReference>